<protein>
    <submittedName>
        <fullName evidence="1">Uncharacterized protein</fullName>
    </submittedName>
</protein>
<dbReference type="AlphaFoldDB" id="F8C047"/>
<dbReference type="HOGENOM" id="CLU_2261583_0_0_5"/>
<dbReference type="Pfam" id="PF05354">
    <property type="entry name" value="Phage_attach"/>
    <property type="match status" value="1"/>
</dbReference>
<dbReference type="eggNOG" id="ENOG5033GBA">
    <property type="taxonomic scope" value="Bacteria"/>
</dbReference>
<organism evidence="1 2">
    <name type="scientific">Afipia carboxidovorans (strain ATCC 49405 / DSM 1227 / KCTC 32145 / OM5)</name>
    <name type="common">Oligotropha carboxidovorans</name>
    <dbReference type="NCBI Taxonomy" id="504832"/>
    <lineage>
        <taxon>Bacteria</taxon>
        <taxon>Pseudomonadati</taxon>
        <taxon>Pseudomonadota</taxon>
        <taxon>Alphaproteobacteria</taxon>
        <taxon>Hyphomicrobiales</taxon>
        <taxon>Nitrobacteraceae</taxon>
        <taxon>Afipia</taxon>
    </lineage>
</organism>
<dbReference type="GO" id="GO:0019068">
    <property type="term" value="P:virion assembly"/>
    <property type="evidence" value="ECO:0007669"/>
    <property type="project" value="InterPro"/>
</dbReference>
<proteinExistence type="predicted"/>
<dbReference type="Proteomes" id="UP000007730">
    <property type="component" value="Chromosome"/>
</dbReference>
<reference evidence="1 2" key="1">
    <citation type="journal article" date="2011" name="J. Bacteriol.">
        <title>Complete genome sequences of the chemolithoautotrophic Oligotropha carboxidovorans strains OM4 and OM5.</title>
        <authorList>
            <person name="Volland S."/>
            <person name="Rachinger M."/>
            <person name="Strittmatter A."/>
            <person name="Daniel R."/>
            <person name="Gottschalk G."/>
            <person name="Meyer O."/>
        </authorList>
    </citation>
    <scope>NUCLEOTIDE SEQUENCE [LARGE SCALE GENOMIC DNA]</scope>
    <source>
        <strain evidence="2">ATCC 49405 / DSM 1227 / KCTC 32145 / OM5</strain>
    </source>
</reference>
<sequence length="106" mass="11221">MVDAFTAAIDALFTDPNIARVAIWRPGGVGSGVAVRVAVRRPDQVVGFGDSRAILPTVLIDVRRSEVAEPASGDTVEFDGDTFEIIAPPIADSLRLVWVCEASLQG</sequence>
<dbReference type="InterPro" id="IPR008018">
    <property type="entry name" value="Phage_tail_attach_FII"/>
</dbReference>
<evidence type="ECO:0000313" key="2">
    <source>
        <dbReference type="Proteomes" id="UP000007730"/>
    </source>
</evidence>
<gene>
    <name evidence="1" type="ordered locus">OCA5_c31200</name>
</gene>
<dbReference type="EMBL" id="CP002826">
    <property type="protein sequence ID" value="AEI07804.1"/>
    <property type="molecule type" value="Genomic_DNA"/>
</dbReference>
<dbReference type="KEGG" id="ocg:OCA5_c31200"/>
<dbReference type="OrthoDB" id="8410231at2"/>
<dbReference type="STRING" id="504832.OCA5_c31200"/>
<keyword evidence="2" id="KW-1185">Reference proteome</keyword>
<evidence type="ECO:0000313" key="1">
    <source>
        <dbReference type="EMBL" id="AEI07804.1"/>
    </source>
</evidence>
<name>F8C047_AFIC5</name>
<accession>F8C047</accession>